<keyword evidence="6" id="KW-0560">Oxidoreductase</keyword>
<dbReference type="SUPFAM" id="SSF52343">
    <property type="entry name" value="Ferredoxin reductase-like, C-terminal NADP-linked domain"/>
    <property type="match status" value="1"/>
</dbReference>
<sequence>MMDMHSVAANFTGIDACYLGDHNGSWPNGTLGAGTWTEFGRYSPTGGEMMACQAGNDPWSASYKYGLWTTYFFLALFIAAGIYNAFLSLDTLNRNAALLSPFAIPARVKAVVRSLDQRKISGFVPEVGVVLLAAVFAVFSLAVCFGIRPYYRPPNFGSSPLGLRSEWIATALIVWIIATATKRNPLSYLSGIPFHRLMSLHKLLPWFCLFFALVHTVAMIVRANKPQPWRVTLATNSAYGWSAWTALASLAFLCLASLPPVRRLSHEFFYPSHIFAAILMLAACYDHFEGLLGSWSYLHAAVVLLGVAVVHRFAAVAFVSRFFTRPETASVEVGGDGVLVVKVVVRNAEMKWSAGQHVFVRFLTLHPWSTHPFTIASLDASATSFSPSDPLKRQMKFLIRPHSGLTARGTGISFVLPLLLALVEGTEVHAVKDVRLVWAVRSAECVEWVREELERVVRLVKDDTEERGKEGRGWMGVEKLEVEVFVTRSETPQLGGSKASSSDDLGGIQEVAASPSPLVLQSGRPDIAKTVDTATRTSHRLAVVACGPSSLLHETRNAVARAQLAIALHGKVKSAGEGKSEDGVEEIVYWEEKYAL</sequence>
<dbReference type="Proteomes" id="UP000239560">
    <property type="component" value="Unassembled WGS sequence"/>
</dbReference>
<feature type="transmembrane region" description="Helical" evidence="9">
    <location>
        <begin position="65"/>
        <end position="86"/>
    </location>
</feature>
<organism evidence="13 15">
    <name type="scientific">Rhodotorula toruloides</name>
    <name type="common">Yeast</name>
    <name type="synonym">Rhodosporidium toruloides</name>
    <dbReference type="NCBI Taxonomy" id="5286"/>
    <lineage>
        <taxon>Eukaryota</taxon>
        <taxon>Fungi</taxon>
        <taxon>Dikarya</taxon>
        <taxon>Basidiomycota</taxon>
        <taxon>Pucciniomycotina</taxon>
        <taxon>Microbotryomycetes</taxon>
        <taxon>Sporidiobolales</taxon>
        <taxon>Sporidiobolaceae</taxon>
        <taxon>Rhodotorula</taxon>
    </lineage>
</organism>
<dbReference type="GO" id="GO:0000293">
    <property type="term" value="F:ferric-chelate reductase activity"/>
    <property type="evidence" value="ECO:0007669"/>
    <property type="project" value="UniProtKB-ARBA"/>
</dbReference>
<keyword evidence="2" id="KW-0813">Transport</keyword>
<evidence type="ECO:0000256" key="9">
    <source>
        <dbReference type="SAM" id="Phobius"/>
    </source>
</evidence>
<dbReference type="EMBL" id="LCTV02000017">
    <property type="protein sequence ID" value="PRQ70104.1"/>
    <property type="molecule type" value="Genomic_DNA"/>
</dbReference>
<feature type="transmembrane region" description="Helical" evidence="9">
    <location>
        <begin position="294"/>
        <end position="319"/>
    </location>
</feature>
<dbReference type="STRING" id="5286.A0A0K3CSH5"/>
<feature type="transmembrane region" description="Helical" evidence="9">
    <location>
        <begin position="127"/>
        <end position="151"/>
    </location>
</feature>
<dbReference type="Pfam" id="PF08030">
    <property type="entry name" value="NAD_binding_6"/>
    <property type="match status" value="1"/>
</dbReference>
<feature type="transmembrane region" description="Helical" evidence="9">
    <location>
        <begin position="203"/>
        <end position="221"/>
    </location>
</feature>
<dbReference type="SFLD" id="SFLDS00052">
    <property type="entry name" value="Ferric_Reductase_Domain"/>
    <property type="match status" value="1"/>
</dbReference>
<keyword evidence="7" id="KW-0406">Ion transport</keyword>
<evidence type="ECO:0000259" key="10">
    <source>
        <dbReference type="Pfam" id="PF01794"/>
    </source>
</evidence>
<proteinExistence type="predicted"/>
<comment type="subcellular location">
    <subcellularLocation>
        <location evidence="1">Membrane</location>
        <topology evidence="1">Multi-pass membrane protein</topology>
    </subcellularLocation>
</comment>
<dbReference type="EMBL" id="CWKI01000017">
    <property type="protein sequence ID" value="CTR11480.1"/>
    <property type="molecule type" value="Genomic_DNA"/>
</dbReference>
<evidence type="ECO:0000256" key="8">
    <source>
        <dbReference type="ARBA" id="ARBA00023136"/>
    </source>
</evidence>
<dbReference type="InterPro" id="IPR051410">
    <property type="entry name" value="Ferric/Cupric_Reductase"/>
</dbReference>
<evidence type="ECO:0000313" key="15">
    <source>
        <dbReference type="Proteomes" id="UP000199069"/>
    </source>
</evidence>
<dbReference type="Pfam" id="PF01794">
    <property type="entry name" value="Ferric_reduct"/>
    <property type="match status" value="1"/>
</dbReference>
<evidence type="ECO:0008006" key="17">
    <source>
        <dbReference type="Google" id="ProtNLM"/>
    </source>
</evidence>
<keyword evidence="3 9" id="KW-0812">Transmembrane</keyword>
<feature type="domain" description="Ferric reductase NAD binding" evidence="12">
    <location>
        <begin position="406"/>
        <end position="559"/>
    </location>
</feature>
<dbReference type="InterPro" id="IPR013112">
    <property type="entry name" value="FAD-bd_8"/>
</dbReference>
<keyword evidence="8 9" id="KW-0472">Membrane</keyword>
<keyword evidence="4" id="KW-0249">Electron transport</keyword>
<evidence type="ECO:0000256" key="2">
    <source>
        <dbReference type="ARBA" id="ARBA00022448"/>
    </source>
</evidence>
<dbReference type="CDD" id="cd06186">
    <property type="entry name" value="NOX_Duox_like_FAD_NADP"/>
    <property type="match status" value="1"/>
</dbReference>
<dbReference type="GO" id="GO:0015677">
    <property type="term" value="P:copper ion import"/>
    <property type="evidence" value="ECO:0007669"/>
    <property type="project" value="TreeGrafter"/>
</dbReference>
<dbReference type="PANTHER" id="PTHR32361">
    <property type="entry name" value="FERRIC/CUPRIC REDUCTASE TRANSMEMBRANE COMPONENT"/>
    <property type="match status" value="1"/>
</dbReference>
<evidence type="ECO:0000256" key="3">
    <source>
        <dbReference type="ARBA" id="ARBA00022692"/>
    </source>
</evidence>
<evidence type="ECO:0000313" key="13">
    <source>
        <dbReference type="EMBL" id="CTR11480.1"/>
    </source>
</evidence>
<evidence type="ECO:0000256" key="5">
    <source>
        <dbReference type="ARBA" id="ARBA00022989"/>
    </source>
</evidence>
<dbReference type="Gene3D" id="3.40.50.80">
    <property type="entry name" value="Nucleotide-binding domain of ferredoxin-NADP reductase (FNR) module"/>
    <property type="match status" value="1"/>
</dbReference>
<dbReference type="GO" id="GO:0006879">
    <property type="term" value="P:intracellular iron ion homeostasis"/>
    <property type="evidence" value="ECO:0007669"/>
    <property type="project" value="TreeGrafter"/>
</dbReference>
<keyword evidence="5 9" id="KW-1133">Transmembrane helix</keyword>
<evidence type="ECO:0000259" key="12">
    <source>
        <dbReference type="Pfam" id="PF08030"/>
    </source>
</evidence>
<dbReference type="InterPro" id="IPR039261">
    <property type="entry name" value="FNR_nucleotide-bd"/>
</dbReference>
<evidence type="ECO:0000313" key="14">
    <source>
        <dbReference type="EMBL" id="PRQ70104.1"/>
    </source>
</evidence>
<evidence type="ECO:0000256" key="7">
    <source>
        <dbReference type="ARBA" id="ARBA00023065"/>
    </source>
</evidence>
<feature type="domain" description="Ferric oxidoreductase" evidence="10">
    <location>
        <begin position="167"/>
        <end position="284"/>
    </location>
</feature>
<dbReference type="AlphaFoldDB" id="A0A0K3CSH5"/>
<dbReference type="OrthoDB" id="17725at2759"/>
<dbReference type="Pfam" id="PF08022">
    <property type="entry name" value="FAD_binding_8"/>
    <property type="match status" value="1"/>
</dbReference>
<feature type="domain" description="FAD-binding 8" evidence="11">
    <location>
        <begin position="329"/>
        <end position="380"/>
    </location>
</feature>
<evidence type="ECO:0000256" key="6">
    <source>
        <dbReference type="ARBA" id="ARBA00023002"/>
    </source>
</evidence>
<dbReference type="GO" id="GO:0006826">
    <property type="term" value="P:iron ion transport"/>
    <property type="evidence" value="ECO:0007669"/>
    <property type="project" value="TreeGrafter"/>
</dbReference>
<evidence type="ECO:0000313" key="16">
    <source>
        <dbReference type="Proteomes" id="UP000239560"/>
    </source>
</evidence>
<dbReference type="GO" id="GO:0005886">
    <property type="term" value="C:plasma membrane"/>
    <property type="evidence" value="ECO:0007669"/>
    <property type="project" value="TreeGrafter"/>
</dbReference>
<dbReference type="PANTHER" id="PTHR32361:SF23">
    <property type="entry name" value="FERRIC-CHELATE REDUCTASE"/>
    <property type="match status" value="1"/>
</dbReference>
<dbReference type="InterPro" id="IPR013121">
    <property type="entry name" value="Fe_red_NAD-bd_6"/>
</dbReference>
<reference evidence="13 15" key="1">
    <citation type="submission" date="2015-07" db="EMBL/GenBank/DDBJ databases">
        <authorList>
            <person name="Cajimat M.N.B."/>
            <person name="Milazzo M.L."/>
            <person name="Fulhorst C.F."/>
        </authorList>
    </citation>
    <scope>NUCLEOTIDE SEQUENCE [LARGE SCALE GENOMIC DNA]</scope>
    <source>
        <strain evidence="13">Single colony</strain>
    </source>
</reference>
<dbReference type="InterPro" id="IPR013130">
    <property type="entry name" value="Fe3_Rdtase_TM_dom"/>
</dbReference>
<evidence type="ECO:0000256" key="4">
    <source>
        <dbReference type="ARBA" id="ARBA00022982"/>
    </source>
</evidence>
<name>A0A0K3CSH5_RHOTO</name>
<reference evidence="14 16" key="2">
    <citation type="journal article" date="2018" name="Elife">
        <title>Functional genomics of lipid metabolism in the oleaginous yeast Rhodosporidium toruloides.</title>
        <authorList>
            <person name="Coradetti S.T."/>
            <person name="Pinel D."/>
            <person name="Geiselman G."/>
            <person name="Ito M."/>
            <person name="Mondo S."/>
            <person name="Reilly M.C."/>
            <person name="Cheng Y.F."/>
            <person name="Bauer S."/>
            <person name="Grigoriev I."/>
            <person name="Gladden J.M."/>
            <person name="Simmons B.A."/>
            <person name="Brem R."/>
            <person name="Arkin A.P."/>
            <person name="Skerker J.M."/>
        </authorList>
    </citation>
    <scope>NUCLEOTIDE SEQUENCE [LARGE SCALE GENOMIC DNA]</scope>
    <source>
        <strain evidence="14 16">NBRC 0880</strain>
    </source>
</reference>
<evidence type="ECO:0000256" key="1">
    <source>
        <dbReference type="ARBA" id="ARBA00004141"/>
    </source>
</evidence>
<feature type="transmembrane region" description="Helical" evidence="9">
    <location>
        <begin position="268"/>
        <end position="288"/>
    </location>
</feature>
<protein>
    <recommendedName>
        <fullName evidence="17">FAD-binding FR-type domain-containing protein</fullName>
    </recommendedName>
</protein>
<keyword evidence="15" id="KW-1185">Reference proteome</keyword>
<gene>
    <name evidence="13" type="primary">FGENESH: predicted gene_17.199</name>
    <name evidence="14" type="ORF">AAT19DRAFT_11757</name>
    <name evidence="13" type="ORF">BN2166_0073410</name>
</gene>
<evidence type="ECO:0000259" key="11">
    <source>
        <dbReference type="Pfam" id="PF08022"/>
    </source>
</evidence>
<dbReference type="Proteomes" id="UP000199069">
    <property type="component" value="Unassembled WGS sequence"/>
</dbReference>
<feature type="transmembrane region" description="Helical" evidence="9">
    <location>
        <begin position="241"/>
        <end position="261"/>
    </location>
</feature>
<accession>A0A0K3CSH5</accession>
<dbReference type="OMA" id="PWLDQPV"/>